<dbReference type="Pfam" id="PF00990">
    <property type="entry name" value="GGDEF"/>
    <property type="match status" value="1"/>
</dbReference>
<dbReference type="EMBL" id="BSOT01000005">
    <property type="protein sequence ID" value="GLR70808.1"/>
    <property type="molecule type" value="Genomic_DNA"/>
</dbReference>
<evidence type="ECO:0000256" key="4">
    <source>
        <dbReference type="SAM" id="Phobius"/>
    </source>
</evidence>
<evidence type="ECO:0000313" key="7">
    <source>
        <dbReference type="Proteomes" id="UP001156601"/>
    </source>
</evidence>
<dbReference type="Gene3D" id="3.30.70.270">
    <property type="match status" value="1"/>
</dbReference>
<dbReference type="InterPro" id="IPR013783">
    <property type="entry name" value="Ig-like_fold"/>
</dbReference>
<dbReference type="GO" id="GO:0052621">
    <property type="term" value="F:diguanylate cyclase activity"/>
    <property type="evidence" value="ECO:0007669"/>
    <property type="project" value="UniProtKB-EC"/>
</dbReference>
<dbReference type="InterPro" id="IPR011123">
    <property type="entry name" value="Y_Y_Y"/>
</dbReference>
<dbReference type="SUPFAM" id="SSF101898">
    <property type="entry name" value="NHL repeat"/>
    <property type="match status" value="1"/>
</dbReference>
<sequence length="1032" mass="115161">MIFPTVFYHKVPTLNVCILAIQSITLALILTAYIPETNAYQVLKSRNVGIEDGLSQISVTSMVQDQNGNLWLGTQAGVDKFNGYDFVNLTKLAHLKNQLSGNLIYDLALDPISHNLWIATIGGLDKLNAQTSQLENIPLLLPKGVNSNLIVRKILFTSSGMQWIGTNHGVYFKHPQDDEFALLSQSEIKINATDLLLHKDGMLIVATKSGLRRYDLNQNKWLSTLLPKNEITSITIDNKGRLWTGTNSHGVFVLSFDNDNVLTSTVNISVNDGLLSSLVNDLIQLKDMSMWIATAKGINVFEIHNDSSSNDSSTNDTFSVKQSAQLESNQNVISILEGTDGTVFYGTFESGLNIINPRQLIFDRAVIADATAVYDVEIINDTHIVVSTNKGLWQLDKHLNVVTPYNFLRTKDLDISYYTVTSMLYSKAENVTYLASKAGLGSIDHVSNTIKIYDLEDLNIYTLANATNGNIWLGTYDKGLMLYDPRQKSVLVTYEMPLISTIATRDESVLVATIDGLYVLDLPSNTIKSYKKNNNQDKAVSDLSKDEDTSSWPDAKVITWISELSKTEVNNNEPAKFLLGTLGGGLILMSFDDSATPTFTTLFKDTKLASLSVGATIEDINGDIWVSTNNSLAKIDANLKNITFFDKHSGVNPSGYFIGAQASDSNGRIFFPGVAGLTYFHPNDIQKPEKKTKLQITKISTIKRSDPSTPNENSHAKSTLLKAPNSVELFADVILVSVHFAAIEYTGPEKIAYAYRLLGFDDRWQTLNPGERSVTFTNLSAGQYQLQLKSTNRYDDWSDSQLELNINVIPPWWQTKYFIAFFSLACILLIYLVFRWRTYHLKQQSEHLAHIIAEKTNELAAANKQLSKLVTLDPLTGILNRRGFNDAAKREFAKFKRSQQTFSIVLIDIDFFKQVNDSHGHEIGDCVLKKMAQLIQKHLRSLDIFSRWGGEEFIILMPNTPLSVSAEVSEKLREFISDTTFDIGNTAISLTITSGIAQVNEYDTLEDTVRRADKCLYQGKRLGRNMVVTETL</sequence>
<evidence type="ECO:0000313" key="6">
    <source>
        <dbReference type="EMBL" id="GLR70808.1"/>
    </source>
</evidence>
<dbReference type="Gene3D" id="2.130.10.10">
    <property type="entry name" value="YVTN repeat-like/Quinoprotein amine dehydrogenase"/>
    <property type="match status" value="2"/>
</dbReference>
<dbReference type="RefSeq" id="WP_284217086.1">
    <property type="nucleotide sequence ID" value="NZ_BSOT01000005.1"/>
</dbReference>
<keyword evidence="4" id="KW-1133">Transmembrane helix</keyword>
<protein>
    <recommendedName>
        <fullName evidence="2">diguanylate cyclase</fullName>
        <ecNumber evidence="2">2.7.7.65</ecNumber>
    </recommendedName>
</protein>
<comment type="cofactor">
    <cofactor evidence="1">
        <name>Mg(2+)</name>
        <dbReference type="ChEBI" id="CHEBI:18420"/>
    </cofactor>
</comment>
<reference evidence="6" key="1">
    <citation type="journal article" date="2014" name="Int. J. Syst. Evol. Microbiol.">
        <title>Complete genome sequence of Corynebacterium casei LMG S-19264T (=DSM 44701T), isolated from a smear-ripened cheese.</title>
        <authorList>
            <consortium name="US DOE Joint Genome Institute (JGI-PGF)"/>
            <person name="Walter F."/>
            <person name="Albersmeier A."/>
            <person name="Kalinowski J."/>
            <person name="Ruckert C."/>
        </authorList>
    </citation>
    <scope>NUCLEOTIDE SEQUENCE</scope>
    <source>
        <strain evidence="6">NBRC 110023</strain>
    </source>
</reference>
<dbReference type="PANTHER" id="PTHR45138:SF9">
    <property type="entry name" value="DIGUANYLATE CYCLASE DGCM-RELATED"/>
    <property type="match status" value="1"/>
</dbReference>
<dbReference type="Pfam" id="PF07495">
    <property type="entry name" value="Y_Y_Y"/>
    <property type="match status" value="1"/>
</dbReference>
<dbReference type="SMART" id="SM00267">
    <property type="entry name" value="GGDEF"/>
    <property type="match status" value="1"/>
</dbReference>
<evidence type="ECO:0000256" key="3">
    <source>
        <dbReference type="ARBA" id="ARBA00034247"/>
    </source>
</evidence>
<evidence type="ECO:0000259" key="5">
    <source>
        <dbReference type="PROSITE" id="PS50887"/>
    </source>
</evidence>
<dbReference type="PROSITE" id="PS50887">
    <property type="entry name" value="GGDEF"/>
    <property type="match status" value="1"/>
</dbReference>
<reference evidence="6" key="2">
    <citation type="submission" date="2023-01" db="EMBL/GenBank/DDBJ databases">
        <title>Draft genome sequence of Agaribacter marinus strain NBRC 110023.</title>
        <authorList>
            <person name="Sun Q."/>
            <person name="Mori K."/>
        </authorList>
    </citation>
    <scope>NUCLEOTIDE SEQUENCE</scope>
    <source>
        <strain evidence="6">NBRC 110023</strain>
    </source>
</reference>
<evidence type="ECO:0000256" key="1">
    <source>
        <dbReference type="ARBA" id="ARBA00001946"/>
    </source>
</evidence>
<dbReference type="InterPro" id="IPR015943">
    <property type="entry name" value="WD40/YVTN_repeat-like_dom_sf"/>
</dbReference>
<organism evidence="6 7">
    <name type="scientific">Agaribacter marinus</name>
    <dbReference type="NCBI Taxonomy" id="1431249"/>
    <lineage>
        <taxon>Bacteria</taxon>
        <taxon>Pseudomonadati</taxon>
        <taxon>Pseudomonadota</taxon>
        <taxon>Gammaproteobacteria</taxon>
        <taxon>Alteromonadales</taxon>
        <taxon>Alteromonadaceae</taxon>
        <taxon>Agaribacter</taxon>
    </lineage>
</organism>
<dbReference type="InterPro" id="IPR000160">
    <property type="entry name" value="GGDEF_dom"/>
</dbReference>
<feature type="transmembrane region" description="Helical" evidence="4">
    <location>
        <begin position="817"/>
        <end position="834"/>
    </location>
</feature>
<dbReference type="EC" id="2.7.7.65" evidence="2"/>
<keyword evidence="7" id="KW-1185">Reference proteome</keyword>
<feature type="domain" description="GGDEF" evidence="5">
    <location>
        <begin position="900"/>
        <end position="1032"/>
    </location>
</feature>
<dbReference type="FunFam" id="3.30.70.270:FF:000001">
    <property type="entry name" value="Diguanylate cyclase domain protein"/>
    <property type="match status" value="1"/>
</dbReference>
<dbReference type="Gene3D" id="2.60.40.10">
    <property type="entry name" value="Immunoglobulins"/>
    <property type="match status" value="1"/>
</dbReference>
<dbReference type="NCBIfam" id="TIGR00254">
    <property type="entry name" value="GGDEF"/>
    <property type="match status" value="1"/>
</dbReference>
<dbReference type="AlphaFoldDB" id="A0AA37T1L6"/>
<dbReference type="Pfam" id="PF07494">
    <property type="entry name" value="Reg_prop"/>
    <property type="match status" value="2"/>
</dbReference>
<dbReference type="SUPFAM" id="SSF63829">
    <property type="entry name" value="Calcium-dependent phosphotriesterase"/>
    <property type="match status" value="1"/>
</dbReference>
<dbReference type="InterPro" id="IPR050469">
    <property type="entry name" value="Diguanylate_Cyclase"/>
</dbReference>
<comment type="catalytic activity">
    <reaction evidence="3">
        <text>2 GTP = 3',3'-c-di-GMP + 2 diphosphate</text>
        <dbReference type="Rhea" id="RHEA:24898"/>
        <dbReference type="ChEBI" id="CHEBI:33019"/>
        <dbReference type="ChEBI" id="CHEBI:37565"/>
        <dbReference type="ChEBI" id="CHEBI:58805"/>
        <dbReference type="EC" id="2.7.7.65"/>
    </reaction>
</comment>
<dbReference type="InterPro" id="IPR043128">
    <property type="entry name" value="Rev_trsase/Diguanyl_cyclase"/>
</dbReference>
<dbReference type="PANTHER" id="PTHR45138">
    <property type="entry name" value="REGULATORY COMPONENTS OF SENSORY TRANSDUCTION SYSTEM"/>
    <property type="match status" value="1"/>
</dbReference>
<keyword evidence="4" id="KW-0812">Transmembrane</keyword>
<name>A0AA37T1L6_9ALTE</name>
<accession>A0AA37T1L6</accession>
<gene>
    <name evidence="6" type="ORF">GCM10007852_17160</name>
</gene>
<comment type="caution">
    <text evidence="6">The sequence shown here is derived from an EMBL/GenBank/DDBJ whole genome shotgun (WGS) entry which is preliminary data.</text>
</comment>
<dbReference type="SUPFAM" id="SSF55073">
    <property type="entry name" value="Nucleotide cyclase"/>
    <property type="match status" value="1"/>
</dbReference>
<feature type="transmembrane region" description="Helical" evidence="4">
    <location>
        <begin position="12"/>
        <end position="34"/>
    </location>
</feature>
<dbReference type="Proteomes" id="UP001156601">
    <property type="component" value="Unassembled WGS sequence"/>
</dbReference>
<proteinExistence type="predicted"/>
<dbReference type="InterPro" id="IPR029787">
    <property type="entry name" value="Nucleotide_cyclase"/>
</dbReference>
<dbReference type="CDD" id="cd01949">
    <property type="entry name" value="GGDEF"/>
    <property type="match status" value="1"/>
</dbReference>
<evidence type="ECO:0000256" key="2">
    <source>
        <dbReference type="ARBA" id="ARBA00012528"/>
    </source>
</evidence>
<dbReference type="InterPro" id="IPR011110">
    <property type="entry name" value="Reg_prop"/>
</dbReference>
<keyword evidence="4" id="KW-0472">Membrane</keyword>